<sequence>MKPFDNYEISPCRRFEEPGKPGLFYFEVCEPHDAHVWTLYGHIPGEGVMAIGDFASREETEETFQRITGIPFGTHEEVESRLRVMHAGARLLVACDNVQRAHVGDGITMAEAVDACLLAIAEAAGTRPIHPSADPLEALQLASAYIQYVKVRNPELHVEADGSPSVEAAIAEAIGRAA</sequence>
<dbReference type="EMBL" id="CP042997">
    <property type="protein sequence ID" value="QEH36552.1"/>
    <property type="molecule type" value="Genomic_DNA"/>
</dbReference>
<evidence type="ECO:0000313" key="1">
    <source>
        <dbReference type="EMBL" id="QEH36552.1"/>
    </source>
</evidence>
<dbReference type="OrthoDB" id="287539at2"/>
<dbReference type="AlphaFoldDB" id="A0A5B9W796"/>
<organism evidence="1 2">
    <name type="scientific">Aquisphaera giovannonii</name>
    <dbReference type="NCBI Taxonomy" id="406548"/>
    <lineage>
        <taxon>Bacteria</taxon>
        <taxon>Pseudomonadati</taxon>
        <taxon>Planctomycetota</taxon>
        <taxon>Planctomycetia</taxon>
        <taxon>Isosphaerales</taxon>
        <taxon>Isosphaeraceae</taxon>
        <taxon>Aquisphaera</taxon>
    </lineage>
</organism>
<protein>
    <submittedName>
        <fullName evidence="1">Uncharacterized protein</fullName>
    </submittedName>
</protein>
<proteinExistence type="predicted"/>
<gene>
    <name evidence="1" type="ORF">OJF2_51360</name>
</gene>
<name>A0A5B9W796_9BACT</name>
<accession>A0A5B9W796</accession>
<dbReference type="RefSeq" id="WP_148596221.1">
    <property type="nucleotide sequence ID" value="NZ_CP042997.1"/>
</dbReference>
<dbReference type="KEGG" id="agv:OJF2_51360"/>
<evidence type="ECO:0000313" key="2">
    <source>
        <dbReference type="Proteomes" id="UP000324233"/>
    </source>
</evidence>
<dbReference type="Proteomes" id="UP000324233">
    <property type="component" value="Chromosome"/>
</dbReference>
<reference evidence="1 2" key="1">
    <citation type="submission" date="2019-08" db="EMBL/GenBank/DDBJ databases">
        <title>Deep-cultivation of Planctomycetes and their phenomic and genomic characterization uncovers novel biology.</title>
        <authorList>
            <person name="Wiegand S."/>
            <person name="Jogler M."/>
            <person name="Boedeker C."/>
            <person name="Pinto D."/>
            <person name="Vollmers J."/>
            <person name="Rivas-Marin E."/>
            <person name="Kohn T."/>
            <person name="Peeters S.H."/>
            <person name="Heuer A."/>
            <person name="Rast P."/>
            <person name="Oberbeckmann S."/>
            <person name="Bunk B."/>
            <person name="Jeske O."/>
            <person name="Meyerdierks A."/>
            <person name="Storesund J.E."/>
            <person name="Kallscheuer N."/>
            <person name="Luecker S."/>
            <person name="Lage O.M."/>
            <person name="Pohl T."/>
            <person name="Merkel B.J."/>
            <person name="Hornburger P."/>
            <person name="Mueller R.-W."/>
            <person name="Bruemmer F."/>
            <person name="Labrenz M."/>
            <person name="Spormann A.M."/>
            <person name="Op den Camp H."/>
            <person name="Overmann J."/>
            <person name="Amann R."/>
            <person name="Jetten M.S.M."/>
            <person name="Mascher T."/>
            <person name="Medema M.H."/>
            <person name="Devos D.P."/>
            <person name="Kaster A.-K."/>
            <person name="Ovreas L."/>
            <person name="Rohde M."/>
            <person name="Galperin M.Y."/>
            <person name="Jogler C."/>
        </authorList>
    </citation>
    <scope>NUCLEOTIDE SEQUENCE [LARGE SCALE GENOMIC DNA]</scope>
    <source>
        <strain evidence="1 2">OJF2</strain>
    </source>
</reference>
<keyword evidence="2" id="KW-1185">Reference proteome</keyword>